<feature type="compositionally biased region" description="Polar residues" evidence="1">
    <location>
        <begin position="116"/>
        <end position="125"/>
    </location>
</feature>
<evidence type="ECO:0000256" key="1">
    <source>
        <dbReference type="SAM" id="MobiDB-lite"/>
    </source>
</evidence>
<gene>
    <name evidence="2" type="ORF">SAMN05421543_105178</name>
</gene>
<dbReference type="EMBL" id="FPBV01000005">
    <property type="protein sequence ID" value="SFU65801.1"/>
    <property type="molecule type" value="Genomic_DNA"/>
</dbReference>
<sequence length="215" mass="22701">MEGGPWWARLCLRRGIGGIGGSPGGRGRWRGIGGGPADAMGLREAGGCRGAASTRRRPGGPGRTGSCPGAPEIGAEHGDTSAASGLGARAGLGRPAVVIARRRLRRDRAGLGMAPVQSNLGSPTIRSAPRLPPRHGCPSVIRFCGLTCRVRRLQRPHRPGESKIFGLIAALHRQHAALFYENPGYILAQARLTAADPGVFIRKPGLRRDRLRPGW</sequence>
<organism evidence="2 3">
    <name type="scientific">Alicyclobacillus macrosporangiidus</name>
    <dbReference type="NCBI Taxonomy" id="392015"/>
    <lineage>
        <taxon>Bacteria</taxon>
        <taxon>Bacillati</taxon>
        <taxon>Bacillota</taxon>
        <taxon>Bacilli</taxon>
        <taxon>Bacillales</taxon>
        <taxon>Alicyclobacillaceae</taxon>
        <taxon>Alicyclobacillus</taxon>
    </lineage>
</organism>
<feature type="region of interest" description="Disordered" evidence="1">
    <location>
        <begin position="47"/>
        <end position="87"/>
    </location>
</feature>
<reference evidence="3" key="1">
    <citation type="submission" date="2016-10" db="EMBL/GenBank/DDBJ databases">
        <authorList>
            <person name="Varghese N."/>
        </authorList>
    </citation>
    <scope>NUCLEOTIDE SEQUENCE [LARGE SCALE GENOMIC DNA]</scope>
    <source>
        <strain evidence="3">DSM 17980</strain>
    </source>
</reference>
<protein>
    <submittedName>
        <fullName evidence="2">Uncharacterized protein</fullName>
    </submittedName>
</protein>
<evidence type="ECO:0000313" key="3">
    <source>
        <dbReference type="Proteomes" id="UP000183508"/>
    </source>
</evidence>
<accession>A0A1I7HYV5</accession>
<proteinExistence type="predicted"/>
<name>A0A1I7HYV5_9BACL</name>
<keyword evidence="3" id="KW-1185">Reference proteome</keyword>
<dbReference type="STRING" id="392015.SAMN05421543_105178"/>
<feature type="region of interest" description="Disordered" evidence="1">
    <location>
        <begin position="113"/>
        <end position="132"/>
    </location>
</feature>
<dbReference type="AlphaFoldDB" id="A0A1I7HYV5"/>
<dbReference type="Proteomes" id="UP000183508">
    <property type="component" value="Unassembled WGS sequence"/>
</dbReference>
<evidence type="ECO:0000313" key="2">
    <source>
        <dbReference type="EMBL" id="SFU65801.1"/>
    </source>
</evidence>